<dbReference type="VEuPathDB" id="FungiDB:DEHA2G04752g"/>
<evidence type="ECO:0000256" key="1">
    <source>
        <dbReference type="ARBA" id="ARBA00004123"/>
    </source>
</evidence>
<dbReference type="Proteomes" id="UP000000599">
    <property type="component" value="Chromosome G"/>
</dbReference>
<dbReference type="FunCoup" id="B5RV32">
    <property type="interactions" value="122"/>
</dbReference>
<dbReference type="InterPro" id="IPR007858">
    <property type="entry name" value="Dpy-30_motif"/>
</dbReference>
<sequence>MDAVEDTNKRELERVDSNNASVENGGSSSQTKRPKTISEDKQEPNHGNELPVHEVVGGSSVRQYLNRHLTQHLLEGLRDVSKNKPEDPLKYLGEFLIQRSNQIVNGETDTPASSITPHGNYNAKSNTEDDPPVKSEQDN</sequence>
<comment type="subcellular location">
    <subcellularLocation>
        <location evidence="1">Nucleus</location>
    </subcellularLocation>
</comment>
<keyword evidence="6" id="KW-1185">Reference proteome</keyword>
<feature type="compositionally biased region" description="Basic and acidic residues" evidence="4">
    <location>
        <begin position="1"/>
        <end position="16"/>
    </location>
</feature>
<protein>
    <submittedName>
        <fullName evidence="5">DEHA2G04752p</fullName>
    </submittedName>
</protein>
<dbReference type="RefSeq" id="XP_002770579.1">
    <property type="nucleotide sequence ID" value="XM_002770533.1"/>
</dbReference>
<accession>B5RV32</accession>
<dbReference type="OrthoDB" id="417678at2759"/>
<evidence type="ECO:0000256" key="2">
    <source>
        <dbReference type="ARBA" id="ARBA00010849"/>
    </source>
</evidence>
<feature type="region of interest" description="Disordered" evidence="4">
    <location>
        <begin position="103"/>
        <end position="139"/>
    </location>
</feature>
<dbReference type="Pfam" id="PF05186">
    <property type="entry name" value="Dpy-30"/>
    <property type="match status" value="1"/>
</dbReference>
<feature type="compositionally biased region" description="Polar residues" evidence="4">
    <location>
        <begin position="103"/>
        <end position="125"/>
    </location>
</feature>
<dbReference type="GO" id="GO:0005634">
    <property type="term" value="C:nucleus"/>
    <property type="evidence" value="ECO:0007669"/>
    <property type="project" value="UniProtKB-SubCell"/>
</dbReference>
<feature type="region of interest" description="Disordered" evidence="4">
    <location>
        <begin position="1"/>
        <end position="57"/>
    </location>
</feature>
<dbReference type="eggNOG" id="KOG4109">
    <property type="taxonomic scope" value="Eukaryota"/>
</dbReference>
<proteinExistence type="inferred from homology"/>
<reference evidence="5 6" key="1">
    <citation type="journal article" date="2004" name="Nature">
        <title>Genome evolution in yeasts.</title>
        <authorList>
            <consortium name="Genolevures"/>
            <person name="Dujon B."/>
            <person name="Sherman D."/>
            <person name="Fischer G."/>
            <person name="Durrens P."/>
            <person name="Casaregola S."/>
            <person name="Lafontaine I."/>
            <person name="de Montigny J."/>
            <person name="Marck C."/>
            <person name="Neuveglise C."/>
            <person name="Talla E."/>
            <person name="Goffard N."/>
            <person name="Frangeul L."/>
            <person name="Aigle M."/>
            <person name="Anthouard V."/>
            <person name="Babour A."/>
            <person name="Barbe V."/>
            <person name="Barnay S."/>
            <person name="Blanchin S."/>
            <person name="Beckerich J.M."/>
            <person name="Beyne E."/>
            <person name="Bleykasten C."/>
            <person name="Boisrame A."/>
            <person name="Boyer J."/>
            <person name="Cattolico L."/>
            <person name="Confanioleri F."/>
            <person name="de Daruvar A."/>
            <person name="Despons L."/>
            <person name="Fabre E."/>
            <person name="Fairhead C."/>
            <person name="Ferry-Dumazet H."/>
            <person name="Groppi A."/>
            <person name="Hantraye F."/>
            <person name="Hennequin C."/>
            <person name="Jauniaux N."/>
            <person name="Joyet P."/>
            <person name="Kachouri R."/>
            <person name="Kerrest A."/>
            <person name="Koszul R."/>
            <person name="Lemaire M."/>
            <person name="Lesur I."/>
            <person name="Ma L."/>
            <person name="Muller H."/>
            <person name="Nicaud J.M."/>
            <person name="Nikolski M."/>
            <person name="Oztas S."/>
            <person name="Ozier-Kalogeropoulos O."/>
            <person name="Pellenz S."/>
            <person name="Potier S."/>
            <person name="Richard G.F."/>
            <person name="Straub M.L."/>
            <person name="Suleau A."/>
            <person name="Swennene D."/>
            <person name="Tekaia F."/>
            <person name="Wesolowski-Louvel M."/>
            <person name="Westhof E."/>
            <person name="Wirth B."/>
            <person name="Zeniou-Meyer M."/>
            <person name="Zivanovic I."/>
            <person name="Bolotin-Fukuhara M."/>
            <person name="Thierry A."/>
            <person name="Bouchier C."/>
            <person name="Caudron B."/>
            <person name="Scarpelli C."/>
            <person name="Gaillardin C."/>
            <person name="Weissenbach J."/>
            <person name="Wincker P."/>
            <person name="Souciet J.L."/>
        </authorList>
    </citation>
    <scope>NUCLEOTIDE SEQUENCE [LARGE SCALE GENOMIC DNA]</scope>
    <source>
        <strain evidence="6">ATCC 36239 / CBS 767 / BCRC 21394 / JCM 1990 / NBRC 0083 / IGC 2968</strain>
    </source>
</reference>
<dbReference type="EMBL" id="CR382139">
    <property type="protein sequence ID" value="CAR65914.1"/>
    <property type="molecule type" value="Genomic_DNA"/>
</dbReference>
<name>B5RV32_DEBHA</name>
<keyword evidence="3" id="KW-0539">Nucleus</keyword>
<dbReference type="STRING" id="284592.B5RV32"/>
<feature type="compositionally biased region" description="Basic and acidic residues" evidence="4">
    <location>
        <begin position="36"/>
        <end position="46"/>
    </location>
</feature>
<gene>
    <name evidence="5" type="ordered locus">DEHA2G04752g</name>
</gene>
<feature type="compositionally biased region" description="Polar residues" evidence="4">
    <location>
        <begin position="17"/>
        <end position="31"/>
    </location>
</feature>
<evidence type="ECO:0000256" key="3">
    <source>
        <dbReference type="ARBA" id="ARBA00023242"/>
    </source>
</evidence>
<evidence type="ECO:0000313" key="6">
    <source>
        <dbReference type="Proteomes" id="UP000000599"/>
    </source>
</evidence>
<dbReference type="GeneID" id="8999127"/>
<dbReference type="InterPro" id="IPR049629">
    <property type="entry name" value="DPY30_SDC1_DD"/>
</dbReference>
<organism evidence="5 6">
    <name type="scientific">Debaryomyces hansenii (strain ATCC 36239 / CBS 767 / BCRC 21394 / JCM 1990 / NBRC 0083 / IGC 2968)</name>
    <name type="common">Yeast</name>
    <name type="synonym">Torulaspora hansenii</name>
    <dbReference type="NCBI Taxonomy" id="284592"/>
    <lineage>
        <taxon>Eukaryota</taxon>
        <taxon>Fungi</taxon>
        <taxon>Dikarya</taxon>
        <taxon>Ascomycota</taxon>
        <taxon>Saccharomycotina</taxon>
        <taxon>Pichiomycetes</taxon>
        <taxon>Debaryomycetaceae</taxon>
        <taxon>Debaryomyces</taxon>
    </lineage>
</organism>
<evidence type="ECO:0000256" key="4">
    <source>
        <dbReference type="SAM" id="MobiDB-lite"/>
    </source>
</evidence>
<dbReference type="Gene3D" id="1.20.890.10">
    <property type="entry name" value="cAMP-dependent protein kinase regulatory subunit, dimerization-anchoring domain"/>
    <property type="match status" value="1"/>
</dbReference>
<dbReference type="OMA" id="NNANDQT"/>
<dbReference type="HOGENOM" id="CLU_1845027_0_0_1"/>
<evidence type="ECO:0000313" key="5">
    <source>
        <dbReference type="EMBL" id="CAR65914.1"/>
    </source>
</evidence>
<dbReference type="AlphaFoldDB" id="B5RV32"/>
<dbReference type="KEGG" id="dha:DEHA2G04752g"/>
<dbReference type="CDD" id="cd22965">
    <property type="entry name" value="DD_DPY30_SDC1"/>
    <property type="match status" value="1"/>
</dbReference>
<comment type="similarity">
    <text evidence="2">Belongs to the dpy-30 family.</text>
</comment>
<dbReference type="InParanoid" id="B5RV32"/>